<organism evidence="3 4">
    <name type="scientific">Discostella pseudostelligera</name>
    <dbReference type="NCBI Taxonomy" id="259834"/>
    <lineage>
        <taxon>Eukaryota</taxon>
        <taxon>Sar</taxon>
        <taxon>Stramenopiles</taxon>
        <taxon>Ochrophyta</taxon>
        <taxon>Bacillariophyta</taxon>
        <taxon>Coscinodiscophyceae</taxon>
        <taxon>Thalassiosirophycidae</taxon>
        <taxon>Stephanodiscales</taxon>
        <taxon>Stephanodiscaceae</taxon>
        <taxon>Discostella</taxon>
    </lineage>
</organism>
<dbReference type="InterPro" id="IPR009769">
    <property type="entry name" value="EDR2_C"/>
</dbReference>
<gene>
    <name evidence="3" type="ORF">ACHAWU_000735</name>
</gene>
<proteinExistence type="predicted"/>
<dbReference type="AlphaFoldDB" id="A0ABD3M5Z9"/>
<feature type="domain" description="Protein ENHANCED DISEASE RESISTANCE 2 C-terminal" evidence="2">
    <location>
        <begin position="137"/>
        <end position="375"/>
    </location>
</feature>
<name>A0ABD3M5Z9_9STRA</name>
<dbReference type="InterPro" id="IPR045096">
    <property type="entry name" value="EDR2-like"/>
</dbReference>
<evidence type="ECO:0000259" key="2">
    <source>
        <dbReference type="Pfam" id="PF07059"/>
    </source>
</evidence>
<accession>A0ABD3M5Z9</accession>
<dbReference type="EMBL" id="JALLBG020000200">
    <property type="protein sequence ID" value="KAL3759436.1"/>
    <property type="molecule type" value="Genomic_DNA"/>
</dbReference>
<dbReference type="PANTHER" id="PTHR12136">
    <property type="entry name" value="ENHANCED DISEASE RESISTANCE-RELATED"/>
    <property type="match status" value="1"/>
</dbReference>
<reference evidence="3 4" key="1">
    <citation type="submission" date="2024-10" db="EMBL/GenBank/DDBJ databases">
        <title>Updated reference genomes for cyclostephanoid diatoms.</title>
        <authorList>
            <person name="Roberts W.R."/>
            <person name="Alverson A.J."/>
        </authorList>
    </citation>
    <scope>NUCLEOTIDE SEQUENCE [LARGE SCALE GENOMIC DNA]</scope>
    <source>
        <strain evidence="3 4">AJA232-27</strain>
    </source>
</reference>
<protein>
    <recommendedName>
        <fullName evidence="2">Protein ENHANCED DISEASE RESISTANCE 2 C-terminal domain-containing protein</fullName>
    </recommendedName>
</protein>
<keyword evidence="4" id="KW-1185">Reference proteome</keyword>
<feature type="region of interest" description="Disordered" evidence="1">
    <location>
        <begin position="29"/>
        <end position="51"/>
    </location>
</feature>
<dbReference type="Proteomes" id="UP001530293">
    <property type="component" value="Unassembled WGS sequence"/>
</dbReference>
<evidence type="ECO:0000313" key="3">
    <source>
        <dbReference type="EMBL" id="KAL3759436.1"/>
    </source>
</evidence>
<evidence type="ECO:0000313" key="4">
    <source>
        <dbReference type="Proteomes" id="UP001530293"/>
    </source>
</evidence>
<dbReference type="Pfam" id="PF07059">
    <property type="entry name" value="EDR2_C"/>
    <property type="match status" value="1"/>
</dbReference>
<sequence length="385" mass="42274">MMNTMLNWAPDKTAPKRASVARRSLMGSFTGGTLTRSRSAEPYVPEPDEGEDGALILEHTGAGDESPKIMFVRTDSDPLDSAGCDKLSDGDELEISEHGTVTIPNSLCLDLHPATMHEPIPTLPRYPVAETKNCNCWSEPPHSKFNVRSKTYLRDKKPSKIASEHYILRAIGADVILTNSSSGPGTAIASNYTKILGGHLRSAPTFVINFVCPWGLIVNYYEIPELFLPYLRADNSSIRSSLRATLDELQPHERALARFFLGNDDERDSSLKLIAVAIEGPMVVTKLVQGKPAIVGKRLPAKYTTYPANKSRALADCFEVDLDVTATDSVGRTACNMSRRYMSSVTVDLGFVIEGRQEDELPERMLGCVRLHKIDPLMAPTLPAL</sequence>
<dbReference type="PANTHER" id="PTHR12136:SF41">
    <property type="entry name" value="PLECKSTRIN HOMOLOGY (PH) AND LIPID-BINDING START DOMAINS-CONTAINING PROTEIN"/>
    <property type="match status" value="1"/>
</dbReference>
<evidence type="ECO:0000256" key="1">
    <source>
        <dbReference type="SAM" id="MobiDB-lite"/>
    </source>
</evidence>
<comment type="caution">
    <text evidence="3">The sequence shown here is derived from an EMBL/GenBank/DDBJ whole genome shotgun (WGS) entry which is preliminary data.</text>
</comment>